<name>A0AC34F5L4_9BILA</name>
<proteinExistence type="predicted"/>
<organism evidence="1 2">
    <name type="scientific">Panagrolaimus sp. ES5</name>
    <dbReference type="NCBI Taxonomy" id="591445"/>
    <lineage>
        <taxon>Eukaryota</taxon>
        <taxon>Metazoa</taxon>
        <taxon>Ecdysozoa</taxon>
        <taxon>Nematoda</taxon>
        <taxon>Chromadorea</taxon>
        <taxon>Rhabditida</taxon>
        <taxon>Tylenchina</taxon>
        <taxon>Panagrolaimomorpha</taxon>
        <taxon>Panagrolaimoidea</taxon>
        <taxon>Panagrolaimidae</taxon>
        <taxon>Panagrolaimus</taxon>
    </lineage>
</organism>
<sequence>MTGTAENSKLSKFRDLFDKHGISAYVLPSTDAHQSEYLADHDFRVRYLSGFSGSNAFTIITKERALLWTDGRYFAQAVKQFESGWELMKQAVPEAVEPVDWLSGNLKSGDKVAFDPQLFAYCYGINFVKNLESGNLSPLPFATNLVDEIWTDRPKAPINPITTLSVEECGRSTADKLKELRGKFEKKKCDSILFTSLDDIMWLLNIRGFDIPYNPLVYSVLFVTDNSAHFFVDRRKLTKESIDFLTEVHVYDYEEAEGFIRKYHDENKASHGKEHKVFIPEISNYFFGKCISKEHAVVASSPVQAMKAIKNDCEMKGIRQAQIRDSVAVIQFLVWLQKELAGGNESITELIAAAKIDELRSKHEKYVTLSFSTISAVDTHAAFPHYHPEAPEGNEVIKKDSVFLLDSGAHYRDGTTDVTRTVCHSKNPDPYFVKMNTLVLRGHIDTANQSFPDGIKGSRLDALSRVGLWNEGYDFGHGVGHGVGHFLNVHEGPMGISFRSSANEGTLHQGNVITIEPGYYEVGKFGIRIENCYEIVKSGQLQSAAENFLTFEPLTLVPIQQNLIQRDLLQQKHIDWLNAYHQKCLDKVGPFLKEHGLQEELEFLEKSCQKI</sequence>
<protein>
    <submittedName>
        <fullName evidence="2">Xaa-Pro aminopeptidase</fullName>
    </submittedName>
</protein>
<evidence type="ECO:0000313" key="2">
    <source>
        <dbReference type="WBParaSite" id="ES5_v2.g12346.t1"/>
    </source>
</evidence>
<dbReference type="Proteomes" id="UP000887579">
    <property type="component" value="Unplaced"/>
</dbReference>
<dbReference type="WBParaSite" id="ES5_v2.g12346.t1">
    <property type="protein sequence ID" value="ES5_v2.g12346.t1"/>
    <property type="gene ID" value="ES5_v2.g12346"/>
</dbReference>
<accession>A0AC34F5L4</accession>
<reference evidence="2" key="1">
    <citation type="submission" date="2022-11" db="UniProtKB">
        <authorList>
            <consortium name="WormBaseParasite"/>
        </authorList>
    </citation>
    <scope>IDENTIFICATION</scope>
</reference>
<evidence type="ECO:0000313" key="1">
    <source>
        <dbReference type="Proteomes" id="UP000887579"/>
    </source>
</evidence>